<protein>
    <recommendedName>
        <fullName evidence="3">RRM domain-containing protein</fullName>
    </recommendedName>
</protein>
<evidence type="ECO:0000256" key="2">
    <source>
        <dbReference type="SAM" id="MobiDB-lite"/>
    </source>
</evidence>
<evidence type="ECO:0000256" key="1">
    <source>
        <dbReference type="PROSITE-ProRule" id="PRU00176"/>
    </source>
</evidence>
<dbReference type="SMART" id="SM00360">
    <property type="entry name" value="RRM"/>
    <property type="match status" value="1"/>
</dbReference>
<evidence type="ECO:0000259" key="3">
    <source>
        <dbReference type="PROSITE" id="PS50102"/>
    </source>
</evidence>
<reference evidence="4 5" key="1">
    <citation type="submission" date="2024-04" db="EMBL/GenBank/DDBJ databases">
        <authorList>
            <person name="Fracassetti M."/>
        </authorList>
    </citation>
    <scope>NUCLEOTIDE SEQUENCE [LARGE SCALE GENOMIC DNA]</scope>
</reference>
<dbReference type="PROSITE" id="PS50102">
    <property type="entry name" value="RRM"/>
    <property type="match status" value="1"/>
</dbReference>
<dbReference type="InterPro" id="IPR012677">
    <property type="entry name" value="Nucleotide-bd_a/b_plait_sf"/>
</dbReference>
<sequence length="320" mass="35061">MSVQVPPAQECMYKNEQKGAAGAEDPAASFWSSNWTINVLDVKTVQINNLPSNATERNIRDFFSFSGEIIIHVELRRESEATQVAYVTFKESQGADTALLLSGSIIAYNSVTITPVEDYILPPEASRILDELMKPSVGAGSRNNLAITVAEEVVSSMLAKGLVMGKDALHKAKAFDDQILHLTSNATAIDQRMGLVEKVAQGMAAVRKLERRFQVTETTKSALLAAGSALMDSDIEYVAAGASWVSGAIATMVRAVADVKVMTKEKLERAEEEKRALLLQERTGGSIVNKLAHMHFDHHHPHPHPPHFHSPSDPRKLTYY</sequence>
<feature type="region of interest" description="Disordered" evidence="2">
    <location>
        <begin position="296"/>
        <end position="320"/>
    </location>
</feature>
<organism evidence="4 5">
    <name type="scientific">Linum trigynum</name>
    <dbReference type="NCBI Taxonomy" id="586398"/>
    <lineage>
        <taxon>Eukaryota</taxon>
        <taxon>Viridiplantae</taxon>
        <taxon>Streptophyta</taxon>
        <taxon>Embryophyta</taxon>
        <taxon>Tracheophyta</taxon>
        <taxon>Spermatophyta</taxon>
        <taxon>Magnoliopsida</taxon>
        <taxon>eudicotyledons</taxon>
        <taxon>Gunneridae</taxon>
        <taxon>Pentapetalae</taxon>
        <taxon>rosids</taxon>
        <taxon>fabids</taxon>
        <taxon>Malpighiales</taxon>
        <taxon>Linaceae</taxon>
        <taxon>Linum</taxon>
    </lineage>
</organism>
<feature type="compositionally biased region" description="Basic and acidic residues" evidence="2">
    <location>
        <begin position="310"/>
        <end position="320"/>
    </location>
</feature>
<proteinExistence type="predicted"/>
<dbReference type="AlphaFoldDB" id="A0AAV2E7Q0"/>
<dbReference type="PANTHER" id="PTHR32343:SF29">
    <property type="entry name" value="RNA-BINDING (RRM_RBD_RNP MOTIFS) FAMILY PROTEIN"/>
    <property type="match status" value="1"/>
</dbReference>
<gene>
    <name evidence="4" type="ORF">LTRI10_LOCUS23211</name>
</gene>
<name>A0AAV2E7Q0_9ROSI</name>
<feature type="compositionally biased region" description="Basic residues" evidence="2">
    <location>
        <begin position="296"/>
        <end position="307"/>
    </location>
</feature>
<dbReference type="Proteomes" id="UP001497516">
    <property type="component" value="Chromosome 4"/>
</dbReference>
<dbReference type="SUPFAM" id="SSF54928">
    <property type="entry name" value="RNA-binding domain, RBD"/>
    <property type="match status" value="1"/>
</dbReference>
<dbReference type="Pfam" id="PF00076">
    <property type="entry name" value="RRM_1"/>
    <property type="match status" value="1"/>
</dbReference>
<dbReference type="PANTHER" id="PTHR32343">
    <property type="entry name" value="SERINE/ARGININE-RICH SPLICING FACTOR"/>
    <property type="match status" value="1"/>
</dbReference>
<dbReference type="InterPro" id="IPR000504">
    <property type="entry name" value="RRM_dom"/>
</dbReference>
<evidence type="ECO:0000313" key="4">
    <source>
        <dbReference type="EMBL" id="CAL1381857.1"/>
    </source>
</evidence>
<accession>A0AAV2E7Q0</accession>
<dbReference type="EMBL" id="OZ034817">
    <property type="protein sequence ID" value="CAL1381857.1"/>
    <property type="molecule type" value="Genomic_DNA"/>
</dbReference>
<evidence type="ECO:0000313" key="5">
    <source>
        <dbReference type="Proteomes" id="UP001497516"/>
    </source>
</evidence>
<dbReference type="InterPro" id="IPR035979">
    <property type="entry name" value="RBD_domain_sf"/>
</dbReference>
<dbReference type="GO" id="GO:0003723">
    <property type="term" value="F:RNA binding"/>
    <property type="evidence" value="ECO:0007669"/>
    <property type="project" value="UniProtKB-UniRule"/>
</dbReference>
<keyword evidence="1" id="KW-0694">RNA-binding</keyword>
<dbReference type="Gene3D" id="3.30.70.330">
    <property type="match status" value="1"/>
</dbReference>
<keyword evidence="5" id="KW-1185">Reference proteome</keyword>
<feature type="domain" description="RRM" evidence="3">
    <location>
        <begin position="43"/>
        <end position="118"/>
    </location>
</feature>